<keyword evidence="9 11" id="KW-0472">Membrane</keyword>
<comment type="similarity">
    <text evidence="2">Belongs to the YajC family.</text>
</comment>
<dbReference type="Pfam" id="PF02699">
    <property type="entry name" value="YajC"/>
    <property type="match status" value="1"/>
</dbReference>
<dbReference type="AlphaFoldDB" id="A0A518V7Z0"/>
<evidence type="ECO:0000256" key="8">
    <source>
        <dbReference type="ARBA" id="ARBA00023010"/>
    </source>
</evidence>
<keyword evidence="3" id="KW-0813">Transport</keyword>
<dbReference type="PANTHER" id="PTHR33909:SF1">
    <property type="entry name" value="SEC TRANSLOCON ACCESSORY COMPLEX SUBUNIT YAJC"/>
    <property type="match status" value="1"/>
</dbReference>
<feature type="region of interest" description="Disordered" evidence="10">
    <location>
        <begin position="88"/>
        <end position="111"/>
    </location>
</feature>
<sequence>MQGLGGLLPIIIMFVIFYFLLIRPQQKRNKERNAMLAAIKKGDRVVTIGGMHGTIQDITDDTLILKVSHNVHMTFDRGAVNSVSVVSPTKEVEETKNSKEELAAPAEETKS</sequence>
<feature type="transmembrane region" description="Helical" evidence="11">
    <location>
        <begin position="6"/>
        <end position="22"/>
    </location>
</feature>
<evidence type="ECO:0000256" key="10">
    <source>
        <dbReference type="SAM" id="MobiDB-lite"/>
    </source>
</evidence>
<keyword evidence="13" id="KW-1185">Reference proteome</keyword>
<dbReference type="NCBIfam" id="TIGR00739">
    <property type="entry name" value="yajC"/>
    <property type="match status" value="1"/>
</dbReference>
<evidence type="ECO:0000256" key="3">
    <source>
        <dbReference type="ARBA" id="ARBA00022448"/>
    </source>
</evidence>
<dbReference type="GO" id="GO:0015031">
    <property type="term" value="P:protein transport"/>
    <property type="evidence" value="ECO:0007669"/>
    <property type="project" value="UniProtKB-KW"/>
</dbReference>
<comment type="subcellular location">
    <subcellularLocation>
        <location evidence="1">Cell membrane</location>
        <topology evidence="1">Single-pass membrane protein</topology>
    </subcellularLocation>
</comment>
<feature type="compositionally biased region" description="Basic and acidic residues" evidence="10">
    <location>
        <begin position="90"/>
        <end position="111"/>
    </location>
</feature>
<evidence type="ECO:0000256" key="4">
    <source>
        <dbReference type="ARBA" id="ARBA00022475"/>
    </source>
</evidence>
<keyword evidence="5 11" id="KW-0812">Transmembrane</keyword>
<dbReference type="EMBL" id="CP033464">
    <property type="protein sequence ID" value="QDX93120.1"/>
    <property type="molecule type" value="Genomic_DNA"/>
</dbReference>
<keyword evidence="4" id="KW-1003">Cell membrane</keyword>
<protein>
    <submittedName>
        <fullName evidence="12">Preprotein translocase subunit YajC</fullName>
    </submittedName>
</protein>
<evidence type="ECO:0000256" key="1">
    <source>
        <dbReference type="ARBA" id="ARBA00004162"/>
    </source>
</evidence>
<dbReference type="InterPro" id="IPR003849">
    <property type="entry name" value="Preprotein_translocase_YajC"/>
</dbReference>
<evidence type="ECO:0000313" key="12">
    <source>
        <dbReference type="EMBL" id="QDX93120.1"/>
    </source>
</evidence>
<dbReference type="SMART" id="SM01323">
    <property type="entry name" value="YajC"/>
    <property type="match status" value="1"/>
</dbReference>
<dbReference type="PANTHER" id="PTHR33909">
    <property type="entry name" value="SEC TRANSLOCON ACCESSORY COMPLEX SUBUNIT YAJC"/>
    <property type="match status" value="1"/>
</dbReference>
<organism evidence="12 13">
    <name type="scientific">Brevibacillus laterosporus</name>
    <name type="common">Bacillus laterosporus</name>
    <dbReference type="NCBI Taxonomy" id="1465"/>
    <lineage>
        <taxon>Bacteria</taxon>
        <taxon>Bacillati</taxon>
        <taxon>Bacillota</taxon>
        <taxon>Bacilli</taxon>
        <taxon>Bacillales</taxon>
        <taxon>Paenibacillaceae</taxon>
        <taxon>Brevibacillus</taxon>
    </lineage>
</organism>
<evidence type="ECO:0000313" key="13">
    <source>
        <dbReference type="Proteomes" id="UP000319432"/>
    </source>
</evidence>
<name>A0A518V7Z0_BRELA</name>
<evidence type="ECO:0000256" key="7">
    <source>
        <dbReference type="ARBA" id="ARBA00022989"/>
    </source>
</evidence>
<dbReference type="GO" id="GO:0005886">
    <property type="term" value="C:plasma membrane"/>
    <property type="evidence" value="ECO:0007669"/>
    <property type="project" value="UniProtKB-SubCell"/>
</dbReference>
<keyword evidence="7 11" id="KW-1133">Transmembrane helix</keyword>
<dbReference type="PRINTS" id="PR01853">
    <property type="entry name" value="YAJCTRNLCASE"/>
</dbReference>
<keyword evidence="6" id="KW-0653">Protein transport</keyword>
<evidence type="ECO:0000256" key="2">
    <source>
        <dbReference type="ARBA" id="ARBA00006742"/>
    </source>
</evidence>
<accession>A0A518V7Z0</accession>
<evidence type="ECO:0000256" key="9">
    <source>
        <dbReference type="ARBA" id="ARBA00023136"/>
    </source>
</evidence>
<dbReference type="OrthoDB" id="9800132at2"/>
<evidence type="ECO:0000256" key="5">
    <source>
        <dbReference type="ARBA" id="ARBA00022692"/>
    </source>
</evidence>
<dbReference type="Proteomes" id="UP000319432">
    <property type="component" value="Chromosome"/>
</dbReference>
<proteinExistence type="inferred from homology"/>
<evidence type="ECO:0000256" key="11">
    <source>
        <dbReference type="SAM" id="Phobius"/>
    </source>
</evidence>
<evidence type="ECO:0000256" key="6">
    <source>
        <dbReference type="ARBA" id="ARBA00022927"/>
    </source>
</evidence>
<reference evidence="12 13" key="1">
    <citation type="submission" date="2018-11" db="EMBL/GenBank/DDBJ databases">
        <title>Phylogenetic determinants of toxin gene distribution in genomes of Brevibacillus laterosporus.</title>
        <authorList>
            <person name="Glare T.R."/>
            <person name="Durrant A."/>
            <person name="Berry C."/>
            <person name="Palma L."/>
            <person name="Ormskirk M."/>
            <person name="Cox M.O."/>
        </authorList>
    </citation>
    <scope>NUCLEOTIDE SEQUENCE [LARGE SCALE GENOMIC DNA]</scope>
    <source>
        <strain evidence="12 13">1821L</strain>
    </source>
</reference>
<gene>
    <name evidence="12" type="primary">yajC</name>
    <name evidence="12" type="ORF">EEL30_12880</name>
</gene>
<keyword evidence="8" id="KW-0811">Translocation</keyword>